<proteinExistence type="predicted"/>
<dbReference type="CDD" id="cd06170">
    <property type="entry name" value="LuxR_C_like"/>
    <property type="match status" value="1"/>
</dbReference>
<evidence type="ECO:0000259" key="4">
    <source>
        <dbReference type="PROSITE" id="PS50043"/>
    </source>
</evidence>
<evidence type="ECO:0000256" key="2">
    <source>
        <dbReference type="ARBA" id="ARBA00023125"/>
    </source>
</evidence>
<evidence type="ECO:0000256" key="1">
    <source>
        <dbReference type="ARBA" id="ARBA00023015"/>
    </source>
</evidence>
<sequence>MNPFDSRPLTSAEQEIVDFLLQGWTNKQIAACRGTSVGTVANQIAAIYQKRGVYSRADLLVRFSVSAPEPGLARPSLSCLSSREQEVVLQAIQGHSNKLIAIELELTESTVATHLRRALVKLRLGSRRELIMELQHTEELQHAVATSDVP</sequence>
<dbReference type="SUPFAM" id="SSF46894">
    <property type="entry name" value="C-terminal effector domain of the bipartite response regulators"/>
    <property type="match status" value="2"/>
</dbReference>
<dbReference type="RefSeq" id="WP_171412500.1">
    <property type="nucleotide sequence ID" value="NZ_JABFJW010000019.1"/>
</dbReference>
<dbReference type="GO" id="GO:0006355">
    <property type="term" value="P:regulation of DNA-templated transcription"/>
    <property type="evidence" value="ECO:0007669"/>
    <property type="project" value="InterPro"/>
</dbReference>
<dbReference type="SMART" id="SM00421">
    <property type="entry name" value="HTH_LUXR"/>
    <property type="match status" value="2"/>
</dbReference>
<dbReference type="PROSITE" id="PS50043">
    <property type="entry name" value="HTH_LUXR_2"/>
    <property type="match status" value="2"/>
</dbReference>
<dbReference type="Proteomes" id="UP000528460">
    <property type="component" value="Unassembled WGS sequence"/>
</dbReference>
<dbReference type="AlphaFoldDB" id="A0A7Y4JQ60"/>
<protein>
    <submittedName>
        <fullName evidence="5">Response regulator transcription factor</fullName>
    </submittedName>
</protein>
<dbReference type="Pfam" id="PF00196">
    <property type="entry name" value="GerE"/>
    <property type="match status" value="2"/>
</dbReference>
<organism evidence="5 6">
    <name type="scientific">Corallococcus exercitus</name>
    <dbReference type="NCBI Taxonomy" id="2316736"/>
    <lineage>
        <taxon>Bacteria</taxon>
        <taxon>Pseudomonadati</taxon>
        <taxon>Myxococcota</taxon>
        <taxon>Myxococcia</taxon>
        <taxon>Myxococcales</taxon>
        <taxon>Cystobacterineae</taxon>
        <taxon>Myxococcaceae</taxon>
        <taxon>Corallococcus</taxon>
    </lineage>
</organism>
<dbReference type="PROSITE" id="PS00622">
    <property type="entry name" value="HTH_LUXR_1"/>
    <property type="match status" value="1"/>
</dbReference>
<dbReference type="InterPro" id="IPR016032">
    <property type="entry name" value="Sig_transdc_resp-reg_C-effctor"/>
</dbReference>
<gene>
    <name evidence="5" type="ORF">HNS30_04195</name>
</gene>
<dbReference type="GO" id="GO:0003677">
    <property type="term" value="F:DNA binding"/>
    <property type="evidence" value="ECO:0007669"/>
    <property type="project" value="UniProtKB-KW"/>
</dbReference>
<dbReference type="Gene3D" id="1.10.10.10">
    <property type="entry name" value="Winged helix-like DNA-binding domain superfamily/Winged helix DNA-binding domain"/>
    <property type="match status" value="2"/>
</dbReference>
<reference evidence="5 6" key="1">
    <citation type="submission" date="2020-05" db="EMBL/GenBank/DDBJ databases">
        <authorList>
            <person name="Whitworth D."/>
        </authorList>
    </citation>
    <scope>NUCLEOTIDE SEQUENCE [LARGE SCALE GENOMIC DNA]</scope>
    <source>
        <strain evidence="5 6">CA046A</strain>
    </source>
</reference>
<evidence type="ECO:0000313" key="6">
    <source>
        <dbReference type="Proteomes" id="UP000528460"/>
    </source>
</evidence>
<keyword evidence="3" id="KW-0804">Transcription</keyword>
<accession>A0A7Y4JQ60</accession>
<feature type="domain" description="HTH luxR-type" evidence="4">
    <location>
        <begin position="2"/>
        <end position="67"/>
    </location>
</feature>
<dbReference type="EMBL" id="JABFJW010000019">
    <property type="protein sequence ID" value="NOK08237.1"/>
    <property type="molecule type" value="Genomic_DNA"/>
</dbReference>
<evidence type="ECO:0000256" key="3">
    <source>
        <dbReference type="ARBA" id="ARBA00023163"/>
    </source>
</evidence>
<dbReference type="PANTHER" id="PTHR44688">
    <property type="entry name" value="DNA-BINDING TRANSCRIPTIONAL ACTIVATOR DEVR_DOSR"/>
    <property type="match status" value="1"/>
</dbReference>
<keyword evidence="1" id="KW-0805">Transcription regulation</keyword>
<dbReference type="PANTHER" id="PTHR44688:SF16">
    <property type="entry name" value="DNA-BINDING TRANSCRIPTIONAL ACTIVATOR DEVR_DOSR"/>
    <property type="match status" value="1"/>
</dbReference>
<feature type="domain" description="HTH luxR-type" evidence="4">
    <location>
        <begin position="73"/>
        <end position="138"/>
    </location>
</feature>
<name>A0A7Y4JQ60_9BACT</name>
<keyword evidence="2" id="KW-0238">DNA-binding</keyword>
<dbReference type="InterPro" id="IPR000792">
    <property type="entry name" value="Tscrpt_reg_LuxR_C"/>
</dbReference>
<dbReference type="InterPro" id="IPR036388">
    <property type="entry name" value="WH-like_DNA-bd_sf"/>
</dbReference>
<evidence type="ECO:0000313" key="5">
    <source>
        <dbReference type="EMBL" id="NOK08237.1"/>
    </source>
</evidence>
<comment type="caution">
    <text evidence="5">The sequence shown here is derived from an EMBL/GenBank/DDBJ whole genome shotgun (WGS) entry which is preliminary data.</text>
</comment>
<dbReference type="PRINTS" id="PR00038">
    <property type="entry name" value="HTHLUXR"/>
</dbReference>